<gene>
    <name evidence="1" type="ORF">F511_28685</name>
</gene>
<protein>
    <recommendedName>
        <fullName evidence="3">Retrotransposon gag domain-containing protein</fullName>
    </recommendedName>
</protein>
<name>A0A2Z7BJ54_9LAMI</name>
<evidence type="ECO:0008006" key="3">
    <source>
        <dbReference type="Google" id="ProtNLM"/>
    </source>
</evidence>
<proteinExistence type="predicted"/>
<dbReference type="EMBL" id="KV005060">
    <property type="protein sequence ID" value="KZV34444.1"/>
    <property type="molecule type" value="Genomic_DNA"/>
</dbReference>
<organism evidence="1 2">
    <name type="scientific">Dorcoceras hygrometricum</name>
    <dbReference type="NCBI Taxonomy" id="472368"/>
    <lineage>
        <taxon>Eukaryota</taxon>
        <taxon>Viridiplantae</taxon>
        <taxon>Streptophyta</taxon>
        <taxon>Embryophyta</taxon>
        <taxon>Tracheophyta</taxon>
        <taxon>Spermatophyta</taxon>
        <taxon>Magnoliopsida</taxon>
        <taxon>eudicotyledons</taxon>
        <taxon>Gunneridae</taxon>
        <taxon>Pentapetalae</taxon>
        <taxon>asterids</taxon>
        <taxon>lamiids</taxon>
        <taxon>Lamiales</taxon>
        <taxon>Gesneriaceae</taxon>
        <taxon>Didymocarpoideae</taxon>
        <taxon>Trichosporeae</taxon>
        <taxon>Loxocarpinae</taxon>
        <taxon>Dorcoceras</taxon>
    </lineage>
</organism>
<keyword evidence="2" id="KW-1185">Reference proteome</keyword>
<accession>A0A2Z7BJ54</accession>
<dbReference type="AlphaFoldDB" id="A0A2Z7BJ54"/>
<evidence type="ECO:0000313" key="1">
    <source>
        <dbReference type="EMBL" id="KZV34444.1"/>
    </source>
</evidence>
<sequence>MPPRRRGRATRQILAESECHNEEIQRSAPVRRRARQVDDEVDVLAAGVDEMELIMHIIGFFDRVRYDDERRLSLATFQLRKNAERWWRGASRMLDETSAEITWDSFCDTQTPWEPRNQGKMNEKEIEGLK</sequence>
<reference evidence="1 2" key="1">
    <citation type="journal article" date="2015" name="Proc. Natl. Acad. Sci. U.S.A.">
        <title>The resurrection genome of Boea hygrometrica: A blueprint for survival of dehydration.</title>
        <authorList>
            <person name="Xiao L."/>
            <person name="Yang G."/>
            <person name="Zhang L."/>
            <person name="Yang X."/>
            <person name="Zhao S."/>
            <person name="Ji Z."/>
            <person name="Zhou Q."/>
            <person name="Hu M."/>
            <person name="Wang Y."/>
            <person name="Chen M."/>
            <person name="Xu Y."/>
            <person name="Jin H."/>
            <person name="Xiao X."/>
            <person name="Hu G."/>
            <person name="Bao F."/>
            <person name="Hu Y."/>
            <person name="Wan P."/>
            <person name="Li L."/>
            <person name="Deng X."/>
            <person name="Kuang T."/>
            <person name="Xiang C."/>
            <person name="Zhu J.K."/>
            <person name="Oliver M.J."/>
            <person name="He Y."/>
        </authorList>
    </citation>
    <scope>NUCLEOTIDE SEQUENCE [LARGE SCALE GENOMIC DNA]</scope>
    <source>
        <strain evidence="2">cv. XS01</strain>
    </source>
</reference>
<evidence type="ECO:0000313" key="2">
    <source>
        <dbReference type="Proteomes" id="UP000250235"/>
    </source>
</evidence>
<dbReference type="OrthoDB" id="911683at2759"/>
<dbReference type="Proteomes" id="UP000250235">
    <property type="component" value="Unassembled WGS sequence"/>
</dbReference>